<name>A0A1I6IHL6_9FLAO</name>
<comment type="similarity">
    <text evidence="1">Belongs to the universal stress protein A family.</text>
</comment>
<proteinExistence type="inferred from homology"/>
<keyword evidence="4" id="KW-1185">Reference proteome</keyword>
<dbReference type="CDD" id="cd00293">
    <property type="entry name" value="USP-like"/>
    <property type="match status" value="2"/>
</dbReference>
<dbReference type="PANTHER" id="PTHR46268">
    <property type="entry name" value="STRESS RESPONSE PROTEIN NHAX"/>
    <property type="match status" value="1"/>
</dbReference>
<dbReference type="InterPro" id="IPR006016">
    <property type="entry name" value="UspA"/>
</dbReference>
<evidence type="ECO:0000259" key="2">
    <source>
        <dbReference type="Pfam" id="PF00582"/>
    </source>
</evidence>
<evidence type="ECO:0000256" key="1">
    <source>
        <dbReference type="ARBA" id="ARBA00008791"/>
    </source>
</evidence>
<organism evidence="3 4">
    <name type="scientific">Maribacter stanieri</name>
    <dbReference type="NCBI Taxonomy" id="440514"/>
    <lineage>
        <taxon>Bacteria</taxon>
        <taxon>Pseudomonadati</taxon>
        <taxon>Bacteroidota</taxon>
        <taxon>Flavobacteriia</taxon>
        <taxon>Flavobacteriales</taxon>
        <taxon>Flavobacteriaceae</taxon>
        <taxon>Maribacter</taxon>
    </lineage>
</organism>
<dbReference type="RefSeq" id="WP_091902662.1">
    <property type="nucleotide sequence ID" value="NZ_FOYX01000001.1"/>
</dbReference>
<evidence type="ECO:0000313" key="4">
    <source>
        <dbReference type="Proteomes" id="UP000199462"/>
    </source>
</evidence>
<accession>A0A1I6IHL6</accession>
<dbReference type="InterPro" id="IPR014729">
    <property type="entry name" value="Rossmann-like_a/b/a_fold"/>
</dbReference>
<dbReference type="InterPro" id="IPR006015">
    <property type="entry name" value="Universal_stress_UspA"/>
</dbReference>
<protein>
    <submittedName>
        <fullName evidence="3">Nucleotide-binding universal stress protein, UspA family</fullName>
    </submittedName>
</protein>
<feature type="domain" description="UspA" evidence="2">
    <location>
        <begin position="155"/>
        <end position="276"/>
    </location>
</feature>
<dbReference type="PANTHER" id="PTHR46268:SF6">
    <property type="entry name" value="UNIVERSAL STRESS PROTEIN UP12"/>
    <property type="match status" value="1"/>
</dbReference>
<dbReference type="Proteomes" id="UP000199462">
    <property type="component" value="Unassembled WGS sequence"/>
</dbReference>
<dbReference type="STRING" id="440514.SAMN04488010_1745"/>
<reference evidence="4" key="1">
    <citation type="submission" date="2016-10" db="EMBL/GenBank/DDBJ databases">
        <authorList>
            <person name="Varghese N."/>
            <person name="Submissions S."/>
        </authorList>
    </citation>
    <scope>NUCLEOTIDE SEQUENCE [LARGE SCALE GENOMIC DNA]</scope>
    <source>
        <strain evidence="4">DSM 19891</strain>
    </source>
</reference>
<dbReference type="Pfam" id="PF00582">
    <property type="entry name" value="Usp"/>
    <property type="match status" value="2"/>
</dbReference>
<evidence type="ECO:0000313" key="3">
    <source>
        <dbReference type="EMBL" id="SFR66183.1"/>
    </source>
</evidence>
<dbReference type="EMBL" id="FOYX01000001">
    <property type="protein sequence ID" value="SFR66183.1"/>
    <property type="molecule type" value="Genomic_DNA"/>
</dbReference>
<dbReference type="Gene3D" id="3.40.50.620">
    <property type="entry name" value="HUPs"/>
    <property type="match status" value="2"/>
</dbReference>
<gene>
    <name evidence="3" type="ORF">SAMN04488010_1745</name>
</gene>
<dbReference type="SUPFAM" id="SSF52402">
    <property type="entry name" value="Adenine nucleotide alpha hydrolases-like"/>
    <property type="match status" value="2"/>
</dbReference>
<feature type="domain" description="UspA" evidence="2">
    <location>
        <begin position="1"/>
        <end position="146"/>
    </location>
</feature>
<dbReference type="PRINTS" id="PR01438">
    <property type="entry name" value="UNVRSLSTRESS"/>
</dbReference>
<sequence>MKKILLPTDFSNNAWNAICYALEFFKNEKCEFHILHTYTPIFYRIDYIIGGPTFSAVPDKGVDIAQAGLDKTLVDIKLKYKNAKHIFKIRSAFNTLTNEVKELTETNKFDFIVMGTQGATGAKEIFLGTNTVHIIRKSTIPVLTVPSGYEFKEIKSIVFPTDYRQSYQKKNLHILYTLANTLKAQLTILHIKEEYDLNDEQKMNIKVLADHFKKLEPSFVEERGKLMPQAIHEYIEENKPDLLVMMNRKHSFLERLREKSNVDAIGLHIAIPFMTIPESQQVPVKKIDKERNSETV</sequence>
<dbReference type="AlphaFoldDB" id="A0A1I6IHL6"/>